<name>A0A7J3JS37_9CREN</name>
<proteinExistence type="predicted"/>
<dbReference type="EMBL" id="DTBZ01000150">
    <property type="protein sequence ID" value="HGQ18886.1"/>
    <property type="molecule type" value="Genomic_DNA"/>
</dbReference>
<comment type="caution">
    <text evidence="2">The sequence shown here is derived from an EMBL/GenBank/DDBJ whole genome shotgun (WGS) entry which is preliminary data.</text>
</comment>
<gene>
    <name evidence="1" type="ORF">ENT87_08755</name>
    <name evidence="2" type="ORF">ENU30_07950</name>
</gene>
<reference evidence="2" key="1">
    <citation type="journal article" date="2020" name="mSystems">
        <title>Genome- and Community-Level Interaction Insights into Carbon Utilization and Element Cycling Functions of Hydrothermarchaeota in Hydrothermal Sediment.</title>
        <authorList>
            <person name="Zhou Z."/>
            <person name="Liu Y."/>
            <person name="Xu W."/>
            <person name="Pan J."/>
            <person name="Luo Z.H."/>
            <person name="Li M."/>
        </authorList>
    </citation>
    <scope>NUCLEOTIDE SEQUENCE [LARGE SCALE GENOMIC DNA]</scope>
    <source>
        <strain evidence="1">SpSt-618</strain>
        <strain evidence="2">SpSt-657</strain>
    </source>
</reference>
<dbReference type="EMBL" id="DTAI01000256">
    <property type="protein sequence ID" value="HGN37615.1"/>
    <property type="molecule type" value="Genomic_DNA"/>
</dbReference>
<organism evidence="2">
    <name type="scientific">Ignisphaera aggregans</name>
    <dbReference type="NCBI Taxonomy" id="334771"/>
    <lineage>
        <taxon>Archaea</taxon>
        <taxon>Thermoproteota</taxon>
        <taxon>Thermoprotei</taxon>
        <taxon>Desulfurococcales</taxon>
        <taxon>Desulfurococcaceae</taxon>
        <taxon>Ignisphaera</taxon>
    </lineage>
</organism>
<evidence type="ECO:0000313" key="2">
    <source>
        <dbReference type="EMBL" id="HGQ18886.1"/>
    </source>
</evidence>
<sequence length="108" mass="12249">MESKTCRIDEIKRLKIYVDFCISYIGQDSPTVASDRSFYYIIRYLAIVISRLISTPDLAMEIGKRCQGISTLIDIGKAFLQAKYSYTGTDTVYTVLKTLCPCIKESIL</sequence>
<protein>
    <submittedName>
        <fullName evidence="2">Uncharacterized protein</fullName>
    </submittedName>
</protein>
<dbReference type="AlphaFoldDB" id="A0A7J3JS37"/>
<evidence type="ECO:0000313" key="1">
    <source>
        <dbReference type="EMBL" id="HGN37615.1"/>
    </source>
</evidence>
<accession>A0A7J3JS37</accession>